<feature type="transmembrane region" description="Helical" evidence="7">
    <location>
        <begin position="246"/>
        <end position="267"/>
    </location>
</feature>
<feature type="transmembrane region" description="Helical" evidence="7">
    <location>
        <begin position="20"/>
        <end position="40"/>
    </location>
</feature>
<keyword evidence="10" id="KW-1185">Reference proteome</keyword>
<evidence type="ECO:0000256" key="2">
    <source>
        <dbReference type="ARBA" id="ARBA00010157"/>
    </source>
</evidence>
<dbReference type="SUPFAM" id="SSF58104">
    <property type="entry name" value="Methyl-accepting chemotaxis protein (MCP) signaling domain"/>
    <property type="match status" value="1"/>
</dbReference>
<dbReference type="GO" id="GO:0005886">
    <property type="term" value="C:plasma membrane"/>
    <property type="evidence" value="ECO:0007669"/>
    <property type="project" value="UniProtKB-SubCell"/>
</dbReference>
<feature type="transmembrane region" description="Helical" evidence="7">
    <location>
        <begin position="365"/>
        <end position="392"/>
    </location>
</feature>
<accession>A0A2S7N3H2</accession>
<reference evidence="9 10" key="1">
    <citation type="submission" date="2017-12" db="EMBL/GenBank/DDBJ databases">
        <title>Taxonomic description and draft genome of Pradoshia cofamensis Gen. nov., sp. nov., a thermotolerant bacillale isolated from anterior gut of earthworm Eisenia fetida.</title>
        <authorList>
            <person name="Saha T."/>
            <person name="Chakraborty R."/>
        </authorList>
    </citation>
    <scope>NUCLEOTIDE SEQUENCE [LARGE SCALE GENOMIC DNA]</scope>
    <source>
        <strain evidence="9 10">EAG3</strain>
    </source>
</reference>
<feature type="transmembrane region" description="Helical" evidence="7">
    <location>
        <begin position="295"/>
        <end position="317"/>
    </location>
</feature>
<evidence type="ECO:0000256" key="7">
    <source>
        <dbReference type="SAM" id="Phobius"/>
    </source>
</evidence>
<feature type="transmembrane region" description="Helical" evidence="7">
    <location>
        <begin position="979"/>
        <end position="1002"/>
    </location>
</feature>
<dbReference type="EMBL" id="PKOZ01000001">
    <property type="protein sequence ID" value="PQD96520.1"/>
    <property type="molecule type" value="Genomic_DNA"/>
</dbReference>
<comment type="similarity">
    <text evidence="2">Belongs to the resistance-nodulation-cell division (RND) (TC 2.A.6) family. MmpL subfamily.</text>
</comment>
<dbReference type="Gene3D" id="1.20.1640.10">
    <property type="entry name" value="Multidrug efflux transporter AcrB transmembrane domain"/>
    <property type="match status" value="2"/>
</dbReference>
<dbReference type="SUPFAM" id="SSF82866">
    <property type="entry name" value="Multidrug efflux transporter AcrB transmembrane domain"/>
    <property type="match status" value="2"/>
</dbReference>
<dbReference type="PANTHER" id="PTHR33406">
    <property type="entry name" value="MEMBRANE PROTEIN MJ1562-RELATED"/>
    <property type="match status" value="1"/>
</dbReference>
<sequence length="1048" mass="113730">MFIPCIKGENKVKRFVNWRTASVAFWTAITILLLVMMPNLDQLVRDKGQITIPDHFESNIANEMMDEMDGNEGERYEIIAVFNSGHDKALSKSQIVQIEQVINRLTQKHSSLGITDMVTHMDNEEVEGQLVSEDGTTILTQIYINQNQGTITEVANQLYEMIELDGVDSYLTGNELVVEDFIQSTQDGIKKTEAISIVFILVILILVFKSPIVPVVSLLSVGVSYLVSLGLISQLVDHFDYPFSNFTQVFLVVILFGIGTDYNILLFTRFKEELGQGGDVLSSIKNTYKTAGRTVVYSGIAVFIGFIALILAEFQLYRASSAVAIGVLVLVLALVTMNPFFMAVLGKKMFWPSKRFEGHSTNKLWGYLSSVSVLRPVVAILFVLILSVPFIFKYSNVLSYNDLQEVDDSYASKQGIQVIEEHFAPGFSSPAKLILNSAEALDNAEALQAIDELTETIENVEGISKVYSVTRPAAEKIDDLYLNDQTDTLNNGLGEADKGVGEINNGLSSAEEQLGQADLGGLSNVQSLIDGTNELKDGASALNIAVNDLSAGVKASAEGAQGIEEGLTSVNDNLSAMSVAMSQLEEGYSQLENGLSSFTAYFNSITSAIDGAKQGYAQIEASLTNLIGTKPELASEADIQTSLAIAKEGRQQLEELSARLTELTPQYEAAMSSFAEANSSFAEVNDGFALLESGVSELQNGSSELAAGLQQAADGSNQLAGKTPELEKGLSQINDGQTQLLSGLNDLTGQMEALQDGLAKSTNGLSEISNGLSAAESYLSGLSQSNVSDKFFIPEEVLNGDEFKESLDMYMSDDRKTMMMNIILEVNPYSKEAMDIIKEMKGKVAAEIETSHLSAADVAIGGKTSQNVDLEKMADGDFARTATIMLIGIAIVLMFITRSFWNPVFIVGILLLTYYVTLGMSEWVSTNALGVNELGWSVPFFSFIMIVSLGVDYSIFIMMRYREMQWKSSEAIIAAAKSIGGVVISAVVILAGTFAALIPSGVISLMEIAITVIIGLLLLSFVMLPILLPALIGLTEKLNYRITEEKER</sequence>
<evidence type="ECO:0000313" key="10">
    <source>
        <dbReference type="Proteomes" id="UP000239663"/>
    </source>
</evidence>
<comment type="subcellular location">
    <subcellularLocation>
        <location evidence="1">Cell membrane</location>
        <topology evidence="1">Multi-pass membrane protein</topology>
    </subcellularLocation>
</comment>
<feature type="transmembrane region" description="Helical" evidence="7">
    <location>
        <begin position="197"/>
        <end position="226"/>
    </location>
</feature>
<dbReference type="PROSITE" id="PS50156">
    <property type="entry name" value="SSD"/>
    <property type="match status" value="1"/>
</dbReference>
<dbReference type="InterPro" id="IPR023908">
    <property type="entry name" value="xxxLxxG_rpt"/>
</dbReference>
<dbReference type="Proteomes" id="UP000239663">
    <property type="component" value="Unassembled WGS sequence"/>
</dbReference>
<dbReference type="InterPro" id="IPR050545">
    <property type="entry name" value="Mycobact_MmpL"/>
</dbReference>
<keyword evidence="5 7" id="KW-1133">Transmembrane helix</keyword>
<evidence type="ECO:0000256" key="3">
    <source>
        <dbReference type="ARBA" id="ARBA00022475"/>
    </source>
</evidence>
<comment type="caution">
    <text evidence="9">The sequence shown here is derived from an EMBL/GenBank/DDBJ whole genome shotgun (WGS) entry which is preliminary data.</text>
</comment>
<evidence type="ECO:0000313" key="9">
    <source>
        <dbReference type="EMBL" id="PQD96520.1"/>
    </source>
</evidence>
<name>A0A2S7N3H2_9BACI</name>
<feature type="transmembrane region" description="Helical" evidence="7">
    <location>
        <begin position="904"/>
        <end position="924"/>
    </location>
</feature>
<evidence type="ECO:0000256" key="5">
    <source>
        <dbReference type="ARBA" id="ARBA00022989"/>
    </source>
</evidence>
<organism evidence="9 10">
    <name type="scientific">Pradoshia eiseniae</name>
    <dbReference type="NCBI Taxonomy" id="2064768"/>
    <lineage>
        <taxon>Bacteria</taxon>
        <taxon>Bacillati</taxon>
        <taxon>Bacillota</taxon>
        <taxon>Bacilli</taxon>
        <taxon>Bacillales</taxon>
        <taxon>Bacillaceae</taxon>
        <taxon>Pradoshia</taxon>
    </lineage>
</organism>
<keyword evidence="4 7" id="KW-0812">Transmembrane</keyword>
<feature type="domain" description="SSD" evidence="8">
    <location>
        <begin position="213"/>
        <end position="347"/>
    </location>
</feature>
<dbReference type="Gene3D" id="1.10.287.950">
    <property type="entry name" value="Methyl-accepting chemotaxis protein"/>
    <property type="match status" value="1"/>
</dbReference>
<gene>
    <name evidence="9" type="ORF">CYL18_01070</name>
</gene>
<feature type="transmembrane region" description="Helical" evidence="7">
    <location>
        <begin position="1008"/>
        <end position="1032"/>
    </location>
</feature>
<proteinExistence type="inferred from homology"/>
<evidence type="ECO:0000256" key="6">
    <source>
        <dbReference type="ARBA" id="ARBA00023136"/>
    </source>
</evidence>
<protein>
    <submittedName>
        <fullName evidence="9">MMPL family transporter</fullName>
    </submittedName>
</protein>
<keyword evidence="6 7" id="KW-0472">Membrane</keyword>
<dbReference type="AlphaFoldDB" id="A0A2S7N3H2"/>
<evidence type="ECO:0000256" key="1">
    <source>
        <dbReference type="ARBA" id="ARBA00004651"/>
    </source>
</evidence>
<dbReference type="InterPro" id="IPR000731">
    <property type="entry name" value="SSD"/>
</dbReference>
<feature type="transmembrane region" description="Helical" evidence="7">
    <location>
        <begin position="878"/>
        <end position="897"/>
    </location>
</feature>
<dbReference type="Pfam" id="PF03176">
    <property type="entry name" value="MMPL"/>
    <property type="match status" value="2"/>
</dbReference>
<dbReference type="InterPro" id="IPR004869">
    <property type="entry name" value="MMPL_dom"/>
</dbReference>
<evidence type="ECO:0000259" key="8">
    <source>
        <dbReference type="PROSITE" id="PS50156"/>
    </source>
</evidence>
<feature type="transmembrane region" description="Helical" evidence="7">
    <location>
        <begin position="323"/>
        <end position="345"/>
    </location>
</feature>
<keyword evidence="3" id="KW-1003">Cell membrane</keyword>
<feature type="transmembrane region" description="Helical" evidence="7">
    <location>
        <begin position="936"/>
        <end position="958"/>
    </location>
</feature>
<evidence type="ECO:0000256" key="4">
    <source>
        <dbReference type="ARBA" id="ARBA00022692"/>
    </source>
</evidence>
<dbReference type="NCBIfam" id="TIGR03057">
    <property type="entry name" value="xxxLxxG_by_4"/>
    <property type="match status" value="2"/>
</dbReference>
<dbReference type="PANTHER" id="PTHR33406:SF6">
    <property type="entry name" value="MEMBRANE PROTEIN YDGH-RELATED"/>
    <property type="match status" value="1"/>
</dbReference>